<dbReference type="Gramene" id="OMO62752">
    <property type="protein sequence ID" value="OMO62752"/>
    <property type="gene ID" value="CCACVL1_22654"/>
</dbReference>
<protein>
    <recommendedName>
        <fullName evidence="18">Class II aldolase/adducin N-terminal domain-containing protein</fullName>
    </recommendedName>
</protein>
<dbReference type="FunFam" id="3.40.225.10:FF:000010">
    <property type="entry name" value="Probable bifunctional methylthioribulose-1-phosphate dehydratase/enolase-phosphatase E1"/>
    <property type="match status" value="1"/>
</dbReference>
<gene>
    <name evidence="19" type="ORF">CCACVL1_22654</name>
</gene>
<evidence type="ECO:0000256" key="3">
    <source>
        <dbReference type="ARBA" id="ARBA00004771"/>
    </source>
</evidence>
<comment type="catalytic activity">
    <reaction evidence="16">
        <text>a long chain fatty alcohol + a fatty acyl-CoA = a long-chain alcohol wax ester + CoA</text>
        <dbReference type="Rhea" id="RHEA:38443"/>
        <dbReference type="ChEBI" id="CHEBI:17135"/>
        <dbReference type="ChEBI" id="CHEBI:57287"/>
        <dbReference type="ChEBI" id="CHEBI:77636"/>
        <dbReference type="ChEBI" id="CHEBI:235323"/>
        <dbReference type="EC" id="2.3.1.75"/>
    </reaction>
</comment>
<keyword evidence="20" id="KW-1185">Reference proteome</keyword>
<keyword evidence="9" id="KW-0256">Endoplasmic reticulum</keyword>
<evidence type="ECO:0000256" key="9">
    <source>
        <dbReference type="ARBA" id="ARBA00022824"/>
    </source>
</evidence>
<dbReference type="InterPro" id="IPR009721">
    <property type="entry name" value="O-acyltransferase_WSD1_C"/>
</dbReference>
<dbReference type="AlphaFoldDB" id="A0A1R3GXD8"/>
<dbReference type="STRING" id="210143.A0A1R3GXD8"/>
<comment type="caution">
    <text evidence="19">The sequence shown here is derived from an EMBL/GenBank/DDBJ whole genome shotgun (WGS) entry which is preliminary data.</text>
</comment>
<dbReference type="GO" id="GO:0043874">
    <property type="term" value="F:acireductone synthase activity"/>
    <property type="evidence" value="ECO:0007669"/>
    <property type="project" value="InterPro"/>
</dbReference>
<dbReference type="NCBIfam" id="TIGR01691">
    <property type="entry name" value="enolase-ppase"/>
    <property type="match status" value="1"/>
</dbReference>
<dbReference type="GO" id="GO:0000287">
    <property type="term" value="F:magnesium ion binding"/>
    <property type="evidence" value="ECO:0007669"/>
    <property type="project" value="InterPro"/>
</dbReference>
<keyword evidence="6" id="KW-0808">Transferase</keyword>
<dbReference type="GO" id="GO:0047196">
    <property type="term" value="F:long-chain-alcohol O-fatty-acyltransferase activity"/>
    <property type="evidence" value="ECO:0007669"/>
    <property type="project" value="UniProtKB-EC"/>
</dbReference>
<keyword evidence="13" id="KW-0511">Multifunctional enzyme</keyword>
<evidence type="ECO:0000256" key="15">
    <source>
        <dbReference type="ARBA" id="ARBA00024360"/>
    </source>
</evidence>
<dbReference type="PANTHER" id="PTHR31650">
    <property type="entry name" value="O-ACYLTRANSFERASE (WSD1-LIKE) FAMILY PROTEIN"/>
    <property type="match status" value="1"/>
</dbReference>
<dbReference type="SUPFAM" id="SSF53639">
    <property type="entry name" value="AraD/HMP-PK domain-like"/>
    <property type="match status" value="1"/>
</dbReference>
<dbReference type="EMBL" id="AWWV01013149">
    <property type="protein sequence ID" value="OMO62752.1"/>
    <property type="molecule type" value="Genomic_DNA"/>
</dbReference>
<evidence type="ECO:0000256" key="10">
    <source>
        <dbReference type="ARBA" id="ARBA00022833"/>
    </source>
</evidence>
<evidence type="ECO:0000256" key="13">
    <source>
        <dbReference type="ARBA" id="ARBA00023268"/>
    </source>
</evidence>
<reference evidence="19 20" key="1">
    <citation type="submission" date="2013-09" db="EMBL/GenBank/DDBJ databases">
        <title>Corchorus capsularis genome sequencing.</title>
        <authorList>
            <person name="Alam M."/>
            <person name="Haque M.S."/>
            <person name="Islam M.S."/>
            <person name="Emdad E.M."/>
            <person name="Islam M.M."/>
            <person name="Ahmed B."/>
            <person name="Halim A."/>
            <person name="Hossen Q.M.M."/>
            <person name="Hossain M.Z."/>
            <person name="Ahmed R."/>
            <person name="Khan M.M."/>
            <person name="Islam R."/>
            <person name="Rashid M.M."/>
            <person name="Khan S.A."/>
            <person name="Rahman M.S."/>
            <person name="Alam M."/>
        </authorList>
    </citation>
    <scope>NUCLEOTIDE SEQUENCE [LARGE SCALE GENOMIC DNA]</scope>
    <source>
        <strain evidence="20">cv. CVL-1</strain>
        <tissue evidence="19">Whole seedling</tissue>
    </source>
</reference>
<dbReference type="InterPro" id="IPR023943">
    <property type="entry name" value="Enolase-ppase_E1"/>
</dbReference>
<keyword evidence="5" id="KW-0028">Amino-acid biosynthesis</keyword>
<dbReference type="InterPro" id="IPR036412">
    <property type="entry name" value="HAD-like_sf"/>
</dbReference>
<proteinExistence type="inferred from homology"/>
<dbReference type="GO" id="GO:0004144">
    <property type="term" value="F:diacylglycerol O-acyltransferase activity"/>
    <property type="evidence" value="ECO:0007669"/>
    <property type="project" value="UniProtKB-EC"/>
</dbReference>
<dbReference type="Gene3D" id="3.40.50.1000">
    <property type="entry name" value="HAD superfamily/HAD-like"/>
    <property type="match status" value="1"/>
</dbReference>
<keyword evidence="11" id="KW-0486">Methionine biosynthesis</keyword>
<dbReference type="InterPro" id="IPR017714">
    <property type="entry name" value="MethylthioRu-1-P_deHdtase_MtnB"/>
</dbReference>
<dbReference type="InterPro" id="IPR045034">
    <property type="entry name" value="O-acyltransferase_WSD1-like"/>
</dbReference>
<dbReference type="Pfam" id="PF03007">
    <property type="entry name" value="WS_DGAT_cat"/>
    <property type="match status" value="1"/>
</dbReference>
<evidence type="ECO:0000313" key="19">
    <source>
        <dbReference type="EMBL" id="OMO62752.1"/>
    </source>
</evidence>
<dbReference type="GO" id="GO:0005789">
    <property type="term" value="C:endoplasmic reticulum membrane"/>
    <property type="evidence" value="ECO:0007669"/>
    <property type="project" value="UniProtKB-SubCell"/>
</dbReference>
<evidence type="ECO:0000256" key="2">
    <source>
        <dbReference type="ARBA" id="ARBA00004586"/>
    </source>
</evidence>
<sequence>MGTMNTTNGSVTATVLDSQQMVHNSFTLSQAYLESKEVTETKSLVAELCRQFYPLGWFLGTGGSITIKVHDDSIPRSHQLVVMSPSGAQKERMVAEDIYVLSPDGLILSTPPLKPHPYQPPKCTDCAPLFMKAYEICNVGVVIHSHALEACLVTMINPLSKEFRITHMEMIKGIKGHGYHDELVVPIIENTAMNESSQNLLVKRLFLSSIVVRPMRAYPRTTAILVRNHGVFVWGDSWITAKTQAEYYHYLFDAAIKLHQLGLDWSSPTHGPLRNVNELWGLSGNHSTGEKVGTLGLEYMIEPSQRYLLLTVEGTMTPMSFVTETLYPYAHDNFGKHLAMTYDTEEAKHDIHLLCTQIQEDLEQGVAGAVPVPPHYAGKEPVIASLAANVEAMMKTDRKLICLQQLQYHIWRTGLQSNELVGLVFEDVPEALERWQTSGIKAYIYSSGSRELQQLLLANSNYGDLRKYLCGYFDTTVGNKHVAHSYFEILQTVGVDRPADMLFVTDNFQEAVAARAAVSAAAHFELKSHGIYFAQQMKQISFKHFVLFSIYIYIYIYSTINSNMGSVADYKKAMNLELNVEERNDDEYSEPVSPTGQYFNSSALSICVLGILDSEVPIDDSPTMALLKDVFLPINPRFSSVMVKDENGTKQWKKVEVKLENHVNIPVFPSGLSPESYDKYLSDYLTNIAMEQLPQSRPLWNIHIIKYPTSNAAGTLIFKLHHALGDGYSLMGALLSCLQRAEDPSVPLTFPSLTFAPINPDQKSNSIFRSLQTGLSSAFNTVSDFGWSLLKSSVLEDGRTLIRSGDPGVEFKPIVISTITFSLDHIKQIKTKLGVTINDVITGIIFLGTRIYMQGTSSDKLSNEHSTALVLLNTRIIGGYKSVKEMVKADAESPWGNQFGFLHVSIPELNTNFESCNPLEFVWKAKKLIQRKRNSRAVFLTGQLLEGLRKYRGPEVTAKYIHSTLKNSSMTISNLIGPVERMALADHPVKSLYFMVVGVPQSLTITMVSYMGKLKVAIGTEKDFVDPQKFKSCIDDAFQMMLKAAHEIS</sequence>
<dbReference type="Pfam" id="PF06974">
    <property type="entry name" value="WS_DGAT_C"/>
    <property type="match status" value="1"/>
</dbReference>
<evidence type="ECO:0000256" key="16">
    <source>
        <dbReference type="ARBA" id="ARBA00047604"/>
    </source>
</evidence>
<evidence type="ECO:0000256" key="14">
    <source>
        <dbReference type="ARBA" id="ARBA00023315"/>
    </source>
</evidence>
<comment type="catalytic activity">
    <reaction evidence="17">
        <text>an acyl-CoA + a 1,2-diacyl-sn-glycerol = a triacyl-sn-glycerol + CoA</text>
        <dbReference type="Rhea" id="RHEA:10868"/>
        <dbReference type="ChEBI" id="CHEBI:17815"/>
        <dbReference type="ChEBI" id="CHEBI:57287"/>
        <dbReference type="ChEBI" id="CHEBI:58342"/>
        <dbReference type="ChEBI" id="CHEBI:64615"/>
        <dbReference type="EC" id="2.3.1.20"/>
    </reaction>
</comment>
<dbReference type="NCBIfam" id="TIGR03328">
    <property type="entry name" value="salvage_mtnB"/>
    <property type="match status" value="1"/>
</dbReference>
<keyword evidence="12" id="KW-0456">Lyase</keyword>
<evidence type="ECO:0000256" key="7">
    <source>
        <dbReference type="ARBA" id="ARBA00022723"/>
    </source>
</evidence>
<evidence type="ECO:0000256" key="17">
    <source>
        <dbReference type="ARBA" id="ARBA00048109"/>
    </source>
</evidence>
<dbReference type="Gene3D" id="3.40.225.10">
    <property type="entry name" value="Class II aldolase/adducin N-terminal domain"/>
    <property type="match status" value="1"/>
</dbReference>
<dbReference type="GO" id="GO:0005886">
    <property type="term" value="C:plasma membrane"/>
    <property type="evidence" value="ECO:0007669"/>
    <property type="project" value="UniProtKB-SubCell"/>
</dbReference>
<dbReference type="GO" id="GO:0019432">
    <property type="term" value="P:triglyceride biosynthetic process"/>
    <property type="evidence" value="ECO:0007669"/>
    <property type="project" value="TreeGrafter"/>
</dbReference>
<dbReference type="SUPFAM" id="SSF56784">
    <property type="entry name" value="HAD-like"/>
    <property type="match status" value="1"/>
</dbReference>
<comment type="pathway">
    <text evidence="4">Lipid metabolism.</text>
</comment>
<evidence type="ECO:0000313" key="20">
    <source>
        <dbReference type="Proteomes" id="UP000188268"/>
    </source>
</evidence>
<evidence type="ECO:0000256" key="12">
    <source>
        <dbReference type="ARBA" id="ARBA00023239"/>
    </source>
</evidence>
<dbReference type="InterPro" id="IPR004255">
    <property type="entry name" value="O-acyltransferase_WSD1_N"/>
</dbReference>
<evidence type="ECO:0000256" key="6">
    <source>
        <dbReference type="ARBA" id="ARBA00022679"/>
    </source>
</evidence>
<dbReference type="InterPro" id="IPR036409">
    <property type="entry name" value="Aldolase_II/adducin_N_sf"/>
</dbReference>
<dbReference type="Proteomes" id="UP000188268">
    <property type="component" value="Unassembled WGS sequence"/>
</dbReference>
<keyword evidence="8" id="KW-0378">Hydrolase</keyword>
<comment type="subcellular location">
    <subcellularLocation>
        <location evidence="1">Cell membrane</location>
        <topology evidence="1">Single-pass membrane protein</topology>
    </subcellularLocation>
    <subcellularLocation>
        <location evidence="2">Endoplasmic reticulum membrane</location>
    </subcellularLocation>
</comment>
<accession>A0A1R3GXD8</accession>
<organism evidence="19 20">
    <name type="scientific">Corchorus capsularis</name>
    <name type="common">Jute</name>
    <dbReference type="NCBI Taxonomy" id="210143"/>
    <lineage>
        <taxon>Eukaryota</taxon>
        <taxon>Viridiplantae</taxon>
        <taxon>Streptophyta</taxon>
        <taxon>Embryophyta</taxon>
        <taxon>Tracheophyta</taxon>
        <taxon>Spermatophyta</taxon>
        <taxon>Magnoliopsida</taxon>
        <taxon>eudicotyledons</taxon>
        <taxon>Gunneridae</taxon>
        <taxon>Pentapetalae</taxon>
        <taxon>rosids</taxon>
        <taxon>malvids</taxon>
        <taxon>Malvales</taxon>
        <taxon>Malvaceae</taxon>
        <taxon>Grewioideae</taxon>
        <taxon>Apeibeae</taxon>
        <taxon>Corchorus</taxon>
    </lineage>
</organism>
<evidence type="ECO:0000259" key="18">
    <source>
        <dbReference type="SMART" id="SM01007"/>
    </source>
</evidence>
<comment type="similarity">
    <text evidence="15">In the N-terminal section; belongs to the long-chain O-acyltransferase family.</text>
</comment>
<keyword evidence="7" id="KW-0479">Metal-binding</keyword>
<dbReference type="PANTHER" id="PTHR31650:SF34">
    <property type="entry name" value="O-ACYLTRANSFERASE WSD1-LIKE ISOFORM X1"/>
    <property type="match status" value="1"/>
</dbReference>
<evidence type="ECO:0000256" key="11">
    <source>
        <dbReference type="ARBA" id="ARBA00023167"/>
    </source>
</evidence>
<keyword evidence="10" id="KW-0862">Zinc</keyword>
<dbReference type="GO" id="GO:0019509">
    <property type="term" value="P:L-methionine salvage from methylthioadenosine"/>
    <property type="evidence" value="ECO:0007669"/>
    <property type="project" value="InterPro"/>
</dbReference>
<evidence type="ECO:0000256" key="1">
    <source>
        <dbReference type="ARBA" id="ARBA00004162"/>
    </source>
</evidence>
<evidence type="ECO:0000256" key="4">
    <source>
        <dbReference type="ARBA" id="ARBA00005189"/>
    </source>
</evidence>
<evidence type="ECO:0000256" key="8">
    <source>
        <dbReference type="ARBA" id="ARBA00022801"/>
    </source>
</evidence>
<dbReference type="InterPro" id="IPR001303">
    <property type="entry name" value="Aldolase_II/adducin_N"/>
</dbReference>
<comment type="pathway">
    <text evidence="3">Glycerolipid metabolism; triacylglycerol biosynthesis.</text>
</comment>
<keyword evidence="14" id="KW-0012">Acyltransferase</keyword>
<dbReference type="Pfam" id="PF00596">
    <property type="entry name" value="Aldolase_II"/>
    <property type="match status" value="1"/>
</dbReference>
<dbReference type="SMART" id="SM01007">
    <property type="entry name" value="Aldolase_II"/>
    <property type="match status" value="1"/>
</dbReference>
<evidence type="ECO:0000256" key="5">
    <source>
        <dbReference type="ARBA" id="ARBA00022605"/>
    </source>
</evidence>
<dbReference type="Pfam" id="PF00702">
    <property type="entry name" value="Hydrolase"/>
    <property type="match status" value="1"/>
</dbReference>
<name>A0A1R3GXD8_COCAP</name>
<feature type="domain" description="Class II aldolase/adducin N-terminal" evidence="18">
    <location>
        <begin position="43"/>
        <end position="256"/>
    </location>
</feature>
<dbReference type="OrthoDB" id="619536at2759"/>
<dbReference type="Gene3D" id="1.10.720.60">
    <property type="match status" value="1"/>
</dbReference>
<dbReference type="GO" id="GO:0016829">
    <property type="term" value="F:lyase activity"/>
    <property type="evidence" value="ECO:0007669"/>
    <property type="project" value="UniProtKB-KW"/>
</dbReference>
<dbReference type="InterPro" id="IPR023214">
    <property type="entry name" value="HAD_sf"/>
</dbReference>